<reference evidence="1" key="1">
    <citation type="journal article" date="2015" name="Nature">
        <title>Complex archaea that bridge the gap between prokaryotes and eukaryotes.</title>
        <authorList>
            <person name="Spang A."/>
            <person name="Saw J.H."/>
            <person name="Jorgensen S.L."/>
            <person name="Zaremba-Niedzwiedzka K."/>
            <person name="Martijn J."/>
            <person name="Lind A.E."/>
            <person name="van Eijk R."/>
            <person name="Schleper C."/>
            <person name="Guy L."/>
            <person name="Ettema T.J."/>
        </authorList>
    </citation>
    <scope>NUCLEOTIDE SEQUENCE</scope>
</reference>
<sequence>VLEDLFYGVQMMLDGYCVEKGN</sequence>
<comment type="caution">
    <text evidence="1">The sequence shown here is derived from an EMBL/GenBank/DDBJ whole genome shotgun (WGS) entry which is preliminary data.</text>
</comment>
<dbReference type="AlphaFoldDB" id="A0A0F9AHV3"/>
<proteinExistence type="predicted"/>
<organism evidence="1">
    <name type="scientific">marine sediment metagenome</name>
    <dbReference type="NCBI Taxonomy" id="412755"/>
    <lineage>
        <taxon>unclassified sequences</taxon>
        <taxon>metagenomes</taxon>
        <taxon>ecological metagenomes</taxon>
    </lineage>
</organism>
<protein>
    <submittedName>
        <fullName evidence="1">Uncharacterized protein</fullName>
    </submittedName>
</protein>
<feature type="non-terminal residue" evidence="1">
    <location>
        <position position="1"/>
    </location>
</feature>
<dbReference type="EMBL" id="LAZR01054657">
    <property type="protein sequence ID" value="KKK78079.1"/>
    <property type="molecule type" value="Genomic_DNA"/>
</dbReference>
<name>A0A0F9AHV3_9ZZZZ</name>
<accession>A0A0F9AHV3</accession>
<evidence type="ECO:0000313" key="1">
    <source>
        <dbReference type="EMBL" id="KKK78079.1"/>
    </source>
</evidence>
<gene>
    <name evidence="1" type="ORF">LCGC14_2847110</name>
</gene>